<name>A0A1Y1QLE9_9GAMM</name>
<feature type="domain" description="Tll0287-like" evidence="1">
    <location>
        <begin position="54"/>
        <end position="211"/>
    </location>
</feature>
<comment type="caution">
    <text evidence="2">The sequence shown here is derived from an EMBL/GenBank/DDBJ whole genome shotgun (WGS) entry which is preliminary data.</text>
</comment>
<sequence>MNKYVVMVSLAALLTACGEKVEKTAAPAEAPKAAEQAQQATPASQAVAPVVADKAALAEEAKAAVQALGSTLKGELEAAMKAGGPVEAMGICHTKAPEMAKAVSAEKGLQVSRVSLKNRNPVMGAANEWQTAVLNDFEAKKAAGTDPATLVHAEVVGSEFRFMKAIPTAAVCLNCHGTDLSPAVTAKLSELYPNDKAVGYKEGDLRGAFVVVKNLMQ</sequence>
<dbReference type="EMBL" id="MTEJ01000180">
    <property type="protein sequence ID" value="OQX08272.1"/>
    <property type="molecule type" value="Genomic_DNA"/>
</dbReference>
<dbReference type="Proteomes" id="UP000192491">
    <property type="component" value="Unassembled WGS sequence"/>
</dbReference>
<dbReference type="PROSITE" id="PS51257">
    <property type="entry name" value="PROKAR_LIPOPROTEIN"/>
    <property type="match status" value="1"/>
</dbReference>
<gene>
    <name evidence="2" type="ORF">BWK73_25930</name>
</gene>
<evidence type="ECO:0000313" key="3">
    <source>
        <dbReference type="Proteomes" id="UP000192491"/>
    </source>
</evidence>
<evidence type="ECO:0000259" key="1">
    <source>
        <dbReference type="Pfam" id="PF11845"/>
    </source>
</evidence>
<proteinExistence type="predicted"/>
<dbReference type="InterPro" id="IPR021796">
    <property type="entry name" value="Tll0287-like_dom"/>
</dbReference>
<dbReference type="AlphaFoldDB" id="A0A1Y1QLE9"/>
<organism evidence="2 3">
    <name type="scientific">Thiothrix lacustris</name>
    <dbReference type="NCBI Taxonomy" id="525917"/>
    <lineage>
        <taxon>Bacteria</taxon>
        <taxon>Pseudomonadati</taxon>
        <taxon>Pseudomonadota</taxon>
        <taxon>Gammaproteobacteria</taxon>
        <taxon>Thiotrichales</taxon>
        <taxon>Thiotrichaceae</taxon>
        <taxon>Thiothrix</taxon>
    </lineage>
</organism>
<accession>A0A1Y1QLE9</accession>
<evidence type="ECO:0000313" key="2">
    <source>
        <dbReference type="EMBL" id="OQX08272.1"/>
    </source>
</evidence>
<dbReference type="Pfam" id="PF11845">
    <property type="entry name" value="Tll0287-like"/>
    <property type="match status" value="1"/>
</dbReference>
<reference evidence="2 3" key="1">
    <citation type="submission" date="2017-01" db="EMBL/GenBank/DDBJ databases">
        <title>Novel large sulfur bacteria in the metagenomes of groundwater-fed chemosynthetic microbial mats in the Lake Huron basin.</title>
        <authorList>
            <person name="Sharrar A.M."/>
            <person name="Flood B.E."/>
            <person name="Bailey J.V."/>
            <person name="Jones D.S."/>
            <person name="Biddanda B."/>
            <person name="Ruberg S.A."/>
            <person name="Marcus D.N."/>
            <person name="Dick G.J."/>
        </authorList>
    </citation>
    <scope>NUCLEOTIDE SEQUENCE [LARGE SCALE GENOMIC DNA]</scope>
    <source>
        <strain evidence="2">A8</strain>
    </source>
</reference>
<protein>
    <submittedName>
        <fullName evidence="2">Glutamate synthase</fullName>
    </submittedName>
</protein>